<feature type="chain" id="PRO_5045181633" evidence="1">
    <location>
        <begin position="28"/>
        <end position="153"/>
    </location>
</feature>
<feature type="signal peptide" evidence="1">
    <location>
        <begin position="1"/>
        <end position="27"/>
    </location>
</feature>
<name>A0ABW1KQ59_9PROT</name>
<evidence type="ECO:0000313" key="4">
    <source>
        <dbReference type="Proteomes" id="UP001596116"/>
    </source>
</evidence>
<organism evidence="3 4">
    <name type="scientific">Hyphococcus aureus</name>
    <dbReference type="NCBI Taxonomy" id="2666033"/>
    <lineage>
        <taxon>Bacteria</taxon>
        <taxon>Pseudomonadati</taxon>
        <taxon>Pseudomonadota</taxon>
        <taxon>Alphaproteobacteria</taxon>
        <taxon>Parvularculales</taxon>
        <taxon>Parvularculaceae</taxon>
        <taxon>Hyphococcus</taxon>
    </lineage>
</organism>
<dbReference type="Proteomes" id="UP001596116">
    <property type="component" value="Unassembled WGS sequence"/>
</dbReference>
<reference evidence="3 4" key="1">
    <citation type="submission" date="2024-09" db="EMBL/GenBank/DDBJ databases">
        <authorList>
            <person name="Zhang Z.-H."/>
        </authorList>
    </citation>
    <scope>NUCLEOTIDE SEQUENCE [LARGE SCALE GENOMIC DNA]</scope>
    <source>
        <strain evidence="3 4">HHTR114</strain>
    </source>
</reference>
<gene>
    <name evidence="3" type="ORF">ACFMB1_00145</name>
</gene>
<evidence type="ECO:0000313" key="3">
    <source>
        <dbReference type="EMBL" id="MFC6033931.1"/>
    </source>
</evidence>
<feature type="domain" description="YHS" evidence="2">
    <location>
        <begin position="47"/>
        <end position="93"/>
    </location>
</feature>
<comment type="caution">
    <text evidence="3">The sequence shown here is derived from an EMBL/GenBank/DDBJ whole genome shotgun (WGS) entry which is preliminary data.</text>
</comment>
<dbReference type="InterPro" id="IPR007029">
    <property type="entry name" value="YHS_dom"/>
</dbReference>
<proteinExistence type="predicted"/>
<dbReference type="EMBL" id="JBHPON010000001">
    <property type="protein sequence ID" value="MFC6033931.1"/>
    <property type="molecule type" value="Genomic_DNA"/>
</dbReference>
<sequence>MFRSLIHKGLVAVALLLAALSPAAAFAKDPVYTGRFSSVAVDGYDPVAYFTVGQPVKGSKEFTIEYNGAQWRFSSAENLEAFEAAAEKYAPQYGGYCAWAVSQNYTASGNPKNWSIVDDKLYLNYNDEIQKRWEKDIPGFIAKANENWPDVLN</sequence>
<keyword evidence="1" id="KW-0732">Signal</keyword>
<evidence type="ECO:0000259" key="2">
    <source>
        <dbReference type="Pfam" id="PF04945"/>
    </source>
</evidence>
<evidence type="ECO:0000256" key="1">
    <source>
        <dbReference type="SAM" id="SignalP"/>
    </source>
</evidence>
<dbReference type="RefSeq" id="WP_379880782.1">
    <property type="nucleotide sequence ID" value="NZ_JBHPON010000001.1"/>
</dbReference>
<keyword evidence="4" id="KW-1185">Reference proteome</keyword>
<dbReference type="NCBIfam" id="NF041384">
    <property type="entry name" value="YHS_seleno_dom"/>
    <property type="match status" value="1"/>
</dbReference>
<dbReference type="Pfam" id="PF04945">
    <property type="entry name" value="YHS"/>
    <property type="match status" value="1"/>
</dbReference>
<protein>
    <submittedName>
        <fullName evidence="3">YHS domain-containing (Seleno)protein</fullName>
    </submittedName>
</protein>
<accession>A0ABW1KQ59</accession>